<gene>
    <name evidence="2" type="ORF">PX52LOC_02740</name>
</gene>
<feature type="compositionally biased region" description="Low complexity" evidence="1">
    <location>
        <begin position="118"/>
        <end position="127"/>
    </location>
</feature>
<dbReference type="EMBL" id="CP042425">
    <property type="protein sequence ID" value="QEL15804.1"/>
    <property type="molecule type" value="Genomic_DNA"/>
</dbReference>
<dbReference type="Proteomes" id="UP000324974">
    <property type="component" value="Chromosome"/>
</dbReference>
<evidence type="ECO:0000256" key="1">
    <source>
        <dbReference type="SAM" id="MobiDB-lite"/>
    </source>
</evidence>
<protein>
    <recommendedName>
        <fullName evidence="4">DUF3102 domain-containing protein</fullName>
    </recommendedName>
</protein>
<evidence type="ECO:0008006" key="4">
    <source>
        <dbReference type="Google" id="ProtNLM"/>
    </source>
</evidence>
<keyword evidence="3" id="KW-1185">Reference proteome</keyword>
<reference evidence="3" key="1">
    <citation type="submission" date="2019-08" db="EMBL/GenBank/DDBJ databases">
        <title>Limnoglobus roseus gen. nov., sp. nov., a novel freshwater planctomycete with a giant genome from the family Gemmataceae.</title>
        <authorList>
            <person name="Kulichevskaya I.S."/>
            <person name="Naumoff D.G."/>
            <person name="Miroshnikov K."/>
            <person name="Ivanova A."/>
            <person name="Philippov D.A."/>
            <person name="Hakobyan A."/>
            <person name="Rijpstra I.C."/>
            <person name="Sinninghe Damste J.S."/>
            <person name="Liesack W."/>
            <person name="Dedysh S.N."/>
        </authorList>
    </citation>
    <scope>NUCLEOTIDE SEQUENCE [LARGE SCALE GENOMIC DNA]</scope>
    <source>
        <strain evidence="3">PX52</strain>
    </source>
</reference>
<organism evidence="2 3">
    <name type="scientific">Limnoglobus roseus</name>
    <dbReference type="NCBI Taxonomy" id="2598579"/>
    <lineage>
        <taxon>Bacteria</taxon>
        <taxon>Pseudomonadati</taxon>
        <taxon>Planctomycetota</taxon>
        <taxon>Planctomycetia</taxon>
        <taxon>Gemmatales</taxon>
        <taxon>Gemmataceae</taxon>
        <taxon>Limnoglobus</taxon>
    </lineage>
</organism>
<evidence type="ECO:0000313" key="3">
    <source>
        <dbReference type="Proteomes" id="UP000324974"/>
    </source>
</evidence>
<name>A0A5C1AF88_9BACT</name>
<dbReference type="KEGG" id="lrs:PX52LOC_02740"/>
<proteinExistence type="predicted"/>
<dbReference type="OrthoDB" id="326243at2"/>
<sequence length="205" mass="22614">MTINDIPSEQWTLEQLGQQAKLLLEETAEIAWKLGRIFIIAKAKCKHGQWGKWQKANLPRMSATTIGRYRKVAGLPFEEVRGKQLQEVYRILGIIDDADDAEEAEVVETPLAATTTPLSATTTSVTPEPVEQEEDFGPDAEDHAHIIDDIDAKVEQIVSAWPQTTMAIKRACLDLSDALDLPELDVETAVKLLVQAMTRPALAAA</sequence>
<accession>A0A5C1AF88</accession>
<feature type="region of interest" description="Disordered" evidence="1">
    <location>
        <begin position="118"/>
        <end position="137"/>
    </location>
</feature>
<evidence type="ECO:0000313" key="2">
    <source>
        <dbReference type="EMBL" id="QEL15804.1"/>
    </source>
</evidence>
<dbReference type="AlphaFoldDB" id="A0A5C1AF88"/>
<dbReference type="RefSeq" id="WP_149110582.1">
    <property type="nucleotide sequence ID" value="NZ_CP042425.1"/>
</dbReference>